<name>A0ABC9NAY6_BACUC</name>
<evidence type="ECO:0000313" key="2">
    <source>
        <dbReference type="Proteomes" id="UP000004110"/>
    </source>
</evidence>
<reference evidence="1" key="1">
    <citation type="submission" date="2007-06" db="EMBL/GenBank/DDBJ databases">
        <authorList>
            <person name="Fulton L."/>
            <person name="Clifton S."/>
            <person name="Fulton B."/>
            <person name="Xu J."/>
            <person name="Minx P."/>
            <person name="Pepin K.H."/>
            <person name="Johnson M."/>
            <person name="Thiruvilangam P."/>
            <person name="Bhonagiri V."/>
            <person name="Nash W.E."/>
            <person name="Mardis E.R."/>
            <person name="Wilson R.K."/>
        </authorList>
    </citation>
    <scope>NUCLEOTIDE SEQUENCE [LARGE SCALE GENOMIC DNA]</scope>
    <source>
        <strain evidence="1">ATCC 8492</strain>
    </source>
</reference>
<sequence>MRKLGISTIEEALCLFCCDSTQNAVFRFHASMYYQVLPRNLEGVK</sequence>
<evidence type="ECO:0000313" key="1">
    <source>
        <dbReference type="EMBL" id="EDO53871.1"/>
    </source>
</evidence>
<dbReference type="AlphaFoldDB" id="A0ABC9NAY6"/>
<comment type="caution">
    <text evidence="1">The sequence shown here is derived from an EMBL/GenBank/DDBJ whole genome shotgun (WGS) entry which is preliminary data.</text>
</comment>
<organism evidence="1 2">
    <name type="scientific">Bacteroides uniformis (strain ATCC 8492 / DSM 6597 / CCUG 4942 / CIP 103695 / JCM 5828 / KCTC 5204 / NCTC 13054 / VPI 0061)</name>
    <dbReference type="NCBI Taxonomy" id="411479"/>
    <lineage>
        <taxon>Bacteria</taxon>
        <taxon>Pseudomonadati</taxon>
        <taxon>Bacteroidota</taxon>
        <taxon>Bacteroidia</taxon>
        <taxon>Bacteroidales</taxon>
        <taxon>Bacteroidaceae</taxon>
        <taxon>Bacteroides</taxon>
    </lineage>
</organism>
<dbReference type="Proteomes" id="UP000004110">
    <property type="component" value="Unassembled WGS sequence"/>
</dbReference>
<dbReference type="EMBL" id="AAYH02000044">
    <property type="protein sequence ID" value="EDO53871.1"/>
    <property type="molecule type" value="Genomic_DNA"/>
</dbReference>
<proteinExistence type="predicted"/>
<reference evidence="1" key="2">
    <citation type="submission" date="2013-11" db="EMBL/GenBank/DDBJ databases">
        <title>Draft genome sequence of Bacteroides uniformis (ATCC 8492).</title>
        <authorList>
            <person name="Sudarsanam P."/>
            <person name="Ley R."/>
            <person name="Guruge J."/>
            <person name="Turnbaugh P.J."/>
            <person name="Mahowald M."/>
            <person name="Liep D."/>
            <person name="Gordon J."/>
        </authorList>
    </citation>
    <scope>NUCLEOTIDE SEQUENCE</scope>
    <source>
        <strain evidence="1">ATCC 8492</strain>
    </source>
</reference>
<protein>
    <submittedName>
        <fullName evidence="1">Uncharacterized protein</fullName>
    </submittedName>
</protein>
<gene>
    <name evidence="1" type="ORF">BACUNI_02492</name>
</gene>
<accession>A0ABC9NAY6</accession>
<keyword evidence="2" id="KW-1185">Reference proteome</keyword>